<keyword evidence="5 8" id="KW-0464">Manganese</keyword>
<dbReference type="PATRIC" id="fig|999415.3.peg.108"/>
<dbReference type="GO" id="GO:0004553">
    <property type="term" value="F:hydrolase activity, hydrolyzing O-glycosyl compounds"/>
    <property type="evidence" value="ECO:0007669"/>
    <property type="project" value="InterPro"/>
</dbReference>
<evidence type="ECO:0000256" key="7">
    <source>
        <dbReference type="PIRSR" id="PIRSR601088-2"/>
    </source>
</evidence>
<dbReference type="RefSeq" id="WP_004801118.1">
    <property type="nucleotide sequence ID" value="NZ_AUGJ01000001.1"/>
</dbReference>
<dbReference type="GO" id="GO:0046872">
    <property type="term" value="F:metal ion binding"/>
    <property type="evidence" value="ECO:0007669"/>
    <property type="project" value="UniProtKB-KW"/>
</dbReference>
<feature type="binding site" evidence="7">
    <location>
        <position position="151"/>
    </location>
    <ligand>
        <name>substrate</name>
    </ligand>
</feature>
<keyword evidence="13" id="KW-1185">Reference proteome</keyword>
<dbReference type="PANTHER" id="PTHR32092">
    <property type="entry name" value="6-PHOSPHO-BETA-GLUCOSIDASE-RELATED"/>
    <property type="match status" value="1"/>
</dbReference>
<keyword evidence="2 8" id="KW-0479">Metal-binding</keyword>
<feature type="binding site" evidence="8">
    <location>
        <position position="173"/>
    </location>
    <ligand>
        <name>Mn(2+)</name>
        <dbReference type="ChEBI" id="CHEBI:29035"/>
    </ligand>
</feature>
<gene>
    <name evidence="12" type="ORF">HMPREF9943_00107</name>
</gene>
<keyword evidence="6 10" id="KW-0326">Glycosidase</keyword>
<evidence type="ECO:0000256" key="6">
    <source>
        <dbReference type="ARBA" id="ARBA00023295"/>
    </source>
</evidence>
<dbReference type="Gene3D" id="3.90.110.10">
    <property type="entry name" value="Lactate dehydrogenase/glycoside hydrolase, family 4, C-terminal"/>
    <property type="match status" value="1"/>
</dbReference>
<dbReference type="OrthoDB" id="9808275at2"/>
<dbReference type="SUPFAM" id="SSF51735">
    <property type="entry name" value="NAD(P)-binding Rossmann-fold domains"/>
    <property type="match status" value="1"/>
</dbReference>
<feature type="binding site" evidence="7">
    <location>
        <position position="97"/>
    </location>
    <ligand>
        <name>substrate</name>
    </ligand>
</feature>
<evidence type="ECO:0000256" key="1">
    <source>
        <dbReference type="ARBA" id="ARBA00010141"/>
    </source>
</evidence>
<evidence type="ECO:0000313" key="12">
    <source>
        <dbReference type="EMBL" id="EMD17675.1"/>
    </source>
</evidence>
<organism evidence="12 13">
    <name type="scientific">Eggerthia catenaformis OT 569 = DSM 20559</name>
    <dbReference type="NCBI Taxonomy" id="999415"/>
    <lineage>
        <taxon>Bacteria</taxon>
        <taxon>Bacillati</taxon>
        <taxon>Bacillota</taxon>
        <taxon>Erysipelotrichia</taxon>
        <taxon>Erysipelotrichales</taxon>
        <taxon>Coprobacillaceae</taxon>
        <taxon>Eggerthia</taxon>
    </lineage>
</organism>
<evidence type="ECO:0000256" key="10">
    <source>
        <dbReference type="RuleBase" id="RU361152"/>
    </source>
</evidence>
<comment type="cofactor">
    <cofactor evidence="10">
        <name>NAD(+)</name>
        <dbReference type="ChEBI" id="CHEBI:57540"/>
    </cofactor>
    <text evidence="10">Binds 1 NAD(+) per subunit.</text>
</comment>
<comment type="similarity">
    <text evidence="1 10">Belongs to the glycosyl hydrolase 4 family.</text>
</comment>
<keyword evidence="8" id="KW-0170">Cobalt</keyword>
<dbReference type="Proteomes" id="UP000011758">
    <property type="component" value="Unassembled WGS sequence"/>
</dbReference>
<dbReference type="eggNOG" id="COG1486">
    <property type="taxonomic scope" value="Bacteria"/>
</dbReference>
<feature type="binding site" evidence="8">
    <location>
        <position position="203"/>
    </location>
    <ligand>
        <name>Mn(2+)</name>
        <dbReference type="ChEBI" id="CHEBI:29035"/>
    </ligand>
</feature>
<dbReference type="GO" id="GO:0016616">
    <property type="term" value="F:oxidoreductase activity, acting on the CH-OH group of donors, NAD or NADP as acceptor"/>
    <property type="evidence" value="ECO:0007669"/>
    <property type="project" value="InterPro"/>
</dbReference>
<evidence type="ECO:0000259" key="11">
    <source>
        <dbReference type="Pfam" id="PF11975"/>
    </source>
</evidence>
<evidence type="ECO:0000256" key="5">
    <source>
        <dbReference type="ARBA" id="ARBA00023211"/>
    </source>
</evidence>
<dbReference type="STRING" id="999415.HMPREF9943_00107"/>
<protein>
    <recommendedName>
        <fullName evidence="11">Glycosyl hydrolase family 4 C-terminal domain-containing protein</fullName>
    </recommendedName>
</protein>
<keyword evidence="3 10" id="KW-0378">Hydrolase</keyword>
<evidence type="ECO:0000313" key="13">
    <source>
        <dbReference type="Proteomes" id="UP000011758"/>
    </source>
</evidence>
<dbReference type="GO" id="GO:0005975">
    <property type="term" value="P:carbohydrate metabolic process"/>
    <property type="evidence" value="ECO:0007669"/>
    <property type="project" value="InterPro"/>
</dbReference>
<evidence type="ECO:0000256" key="3">
    <source>
        <dbReference type="ARBA" id="ARBA00022801"/>
    </source>
</evidence>
<keyword evidence="8" id="KW-0408">Iron</keyword>
<dbReference type="Pfam" id="PF11975">
    <property type="entry name" value="Glyco_hydro_4C"/>
    <property type="match status" value="1"/>
</dbReference>
<dbReference type="InterPro" id="IPR036291">
    <property type="entry name" value="NAD(P)-bd_dom_sf"/>
</dbReference>
<comment type="caution">
    <text evidence="12">The sequence shown here is derived from an EMBL/GenBank/DDBJ whole genome shotgun (WGS) entry which is preliminary data.</text>
</comment>
<dbReference type="PANTHER" id="PTHR32092:SF5">
    <property type="entry name" value="6-PHOSPHO-BETA-GLUCOSIDASE"/>
    <property type="match status" value="1"/>
</dbReference>
<proteinExistence type="inferred from homology"/>
<dbReference type="InterPro" id="IPR019802">
    <property type="entry name" value="GlycHydrolase_4_CS"/>
</dbReference>
<dbReference type="Gene3D" id="3.40.50.720">
    <property type="entry name" value="NAD(P)-binding Rossmann-like Domain"/>
    <property type="match status" value="1"/>
</dbReference>
<name>M2Q468_9FIRM</name>
<accession>M2Q468</accession>
<evidence type="ECO:0000256" key="9">
    <source>
        <dbReference type="PIRSR" id="PIRSR601088-4"/>
    </source>
</evidence>
<keyword evidence="4 10" id="KW-0520">NAD</keyword>
<evidence type="ECO:0000256" key="4">
    <source>
        <dbReference type="ARBA" id="ARBA00023027"/>
    </source>
</evidence>
<reference evidence="12 13" key="1">
    <citation type="submission" date="2013-02" db="EMBL/GenBank/DDBJ databases">
        <title>The Genome Sequence of Lactobacillus catenaformis F0143.</title>
        <authorList>
            <consortium name="The Broad Institute Genome Sequencing Platform"/>
            <person name="Earl A."/>
            <person name="Ward D."/>
            <person name="Feldgarden M."/>
            <person name="Gevers D."/>
            <person name="Izard J."/>
            <person name="Blanton J.M."/>
            <person name="Mathney J."/>
            <person name="Dewhirst F.E."/>
            <person name="Young S.K."/>
            <person name="Zeng Q."/>
            <person name="Gargeya S."/>
            <person name="Fitzgerald M."/>
            <person name="Haas B."/>
            <person name="Abouelleil A."/>
            <person name="Alvarado L."/>
            <person name="Arachchi H.M."/>
            <person name="Berlin A."/>
            <person name="Chapman S.B."/>
            <person name="Gearin G."/>
            <person name="Goldberg J."/>
            <person name="Griggs A."/>
            <person name="Gujja S."/>
            <person name="Hansen M."/>
            <person name="Heiman D."/>
            <person name="Howarth C."/>
            <person name="Larimer J."/>
            <person name="Lui A."/>
            <person name="MacDonald P.J.P."/>
            <person name="McCowen C."/>
            <person name="Montmayeur A."/>
            <person name="Murphy C."/>
            <person name="Neiman D."/>
            <person name="Pearson M."/>
            <person name="Priest M."/>
            <person name="Roberts A."/>
            <person name="Saif S."/>
            <person name="Shea T."/>
            <person name="Sisk P."/>
            <person name="Stolte C."/>
            <person name="Sykes S."/>
            <person name="Wortman J."/>
            <person name="Nusbaum C."/>
            <person name="Birren B."/>
        </authorList>
    </citation>
    <scope>NUCLEOTIDE SEQUENCE [LARGE SCALE GENOMIC DNA]</scope>
    <source>
        <strain evidence="12 13">OT 569</strain>
    </source>
</reference>
<dbReference type="SUPFAM" id="SSF56327">
    <property type="entry name" value="LDH C-terminal domain-like"/>
    <property type="match status" value="1"/>
</dbReference>
<evidence type="ECO:0000256" key="8">
    <source>
        <dbReference type="PIRSR" id="PIRSR601088-3"/>
    </source>
</evidence>
<dbReference type="PROSITE" id="PS01324">
    <property type="entry name" value="GLYCOSYL_HYDROL_F4"/>
    <property type="match status" value="1"/>
</dbReference>
<sequence length="465" mass="52513">MDKKKVKIVTIGGGSSYTPELMEGFIKRYEEMPIKEIWLVDIPEGEEKMNIVGAMAQRMWDASPYDVKVHLTLNRREALKDADFVTTQFRVGLLDARIKDERIPLSYGQLGQETNGAGGIFKAFRTVPVILDIVKDMKELCPDAWLINFTNPSGMITEAIIRYGHWNKVIGLCNVPVKSILDEPPMIGLKPEDCIFKFAGLNHFHWHRIWNAHTGEEVTLKVIDALFECDDKSAPENIFKIPYFKEQLYAMGMIPCGYHRYYYCEQEMLAHLIEEYQTIGTRAEQVREIERKLFELYKDPNLNYKPEELAKRGGAHYSDAACETIVSIYANKNTHIVVSTKNNGAVPNLPSDCVVEVSAYIGRSGPLAIAFGDLPSAQKGWLQVMKNMELTVLEAAVKGDYGLALEAFTVNPQIVSGGDAKHILDELFIAHKKYLPQFKDTIKRLEEEGITIKDDKARSLTEAGV</sequence>
<dbReference type="InterPro" id="IPR015955">
    <property type="entry name" value="Lactate_DH/Glyco_Ohase_4_C"/>
</dbReference>
<feature type="domain" description="Glycosyl hydrolase family 4 C-terminal" evidence="11">
    <location>
        <begin position="198"/>
        <end position="413"/>
    </location>
</feature>
<dbReference type="BioCyc" id="ECAT999415-HMP:GTTI-116-MONOMER"/>
<dbReference type="InterPro" id="IPR001088">
    <property type="entry name" value="Glyco_hydro_4"/>
</dbReference>
<dbReference type="CDD" id="cd05296">
    <property type="entry name" value="GH4_P_beta_glucosidase"/>
    <property type="match status" value="1"/>
</dbReference>
<dbReference type="InterPro" id="IPR022616">
    <property type="entry name" value="Glyco_hydro_4_C"/>
</dbReference>
<dbReference type="EMBL" id="AGEJ01000001">
    <property type="protein sequence ID" value="EMD17675.1"/>
    <property type="molecule type" value="Genomic_DNA"/>
</dbReference>
<feature type="site" description="Increases basicity of active site Tyr" evidence="9">
    <location>
        <position position="113"/>
    </location>
</feature>
<evidence type="ECO:0000256" key="2">
    <source>
        <dbReference type="ARBA" id="ARBA00022723"/>
    </source>
</evidence>
<dbReference type="AlphaFoldDB" id="M2Q468"/>
<dbReference type="Pfam" id="PF02056">
    <property type="entry name" value="Glyco_hydro_4"/>
    <property type="match status" value="1"/>
</dbReference>
<dbReference type="PRINTS" id="PR00732">
    <property type="entry name" value="GLHYDRLASE4"/>
</dbReference>
<keyword evidence="8" id="KW-0533">Nickel</keyword>